<feature type="compositionally biased region" description="Basic and acidic residues" evidence="1">
    <location>
        <begin position="31"/>
        <end position="49"/>
    </location>
</feature>
<evidence type="ECO:0000313" key="2">
    <source>
        <dbReference type="EMBL" id="KAL2527633.1"/>
    </source>
</evidence>
<feature type="compositionally biased region" description="Polar residues" evidence="1">
    <location>
        <begin position="16"/>
        <end position="30"/>
    </location>
</feature>
<reference evidence="3" key="1">
    <citation type="submission" date="2024-07" db="EMBL/GenBank/DDBJ databases">
        <title>Two chromosome-level genome assemblies of Korean endemic species Abeliophyllum distichum and Forsythia ovata (Oleaceae).</title>
        <authorList>
            <person name="Jang H."/>
        </authorList>
    </citation>
    <scope>NUCLEOTIDE SEQUENCE [LARGE SCALE GENOMIC DNA]</scope>
</reference>
<dbReference type="Proteomes" id="UP001604336">
    <property type="component" value="Unassembled WGS sequence"/>
</dbReference>
<dbReference type="EMBL" id="JBFOLK010000003">
    <property type="protein sequence ID" value="KAL2527633.1"/>
    <property type="molecule type" value="Genomic_DNA"/>
</dbReference>
<comment type="caution">
    <text evidence="2">The sequence shown here is derived from an EMBL/GenBank/DDBJ whole genome shotgun (WGS) entry which is preliminary data.</text>
</comment>
<gene>
    <name evidence="2" type="ORF">Adt_12687</name>
</gene>
<dbReference type="AlphaFoldDB" id="A0ABD1USF5"/>
<evidence type="ECO:0000313" key="3">
    <source>
        <dbReference type="Proteomes" id="UP001604336"/>
    </source>
</evidence>
<evidence type="ECO:0000256" key="1">
    <source>
        <dbReference type="SAM" id="MobiDB-lite"/>
    </source>
</evidence>
<name>A0ABD1USF5_9LAMI</name>
<accession>A0ABD1USF5</accession>
<sequence>MVTGNDVHPSADKTLHGSSQPQRSPSFHQNSESEKIDGDRNERRGDEKLELNKVVTERDVCINDITAEGRGENQFLADVSEQRSTLVLLEDTHMGHGTLLVTDEGSDNYLKRWKQEGTRSS</sequence>
<protein>
    <submittedName>
        <fullName evidence="2">Uncharacterized protein</fullName>
    </submittedName>
</protein>
<keyword evidence="3" id="KW-1185">Reference proteome</keyword>
<proteinExistence type="predicted"/>
<feature type="region of interest" description="Disordered" evidence="1">
    <location>
        <begin position="1"/>
        <end position="49"/>
    </location>
</feature>
<organism evidence="2 3">
    <name type="scientific">Abeliophyllum distichum</name>
    <dbReference type="NCBI Taxonomy" id="126358"/>
    <lineage>
        <taxon>Eukaryota</taxon>
        <taxon>Viridiplantae</taxon>
        <taxon>Streptophyta</taxon>
        <taxon>Embryophyta</taxon>
        <taxon>Tracheophyta</taxon>
        <taxon>Spermatophyta</taxon>
        <taxon>Magnoliopsida</taxon>
        <taxon>eudicotyledons</taxon>
        <taxon>Gunneridae</taxon>
        <taxon>Pentapetalae</taxon>
        <taxon>asterids</taxon>
        <taxon>lamiids</taxon>
        <taxon>Lamiales</taxon>
        <taxon>Oleaceae</taxon>
        <taxon>Forsythieae</taxon>
        <taxon>Abeliophyllum</taxon>
    </lineage>
</organism>